<proteinExistence type="predicted"/>
<dbReference type="STRING" id="1777138.AWB77_05623"/>
<protein>
    <submittedName>
        <fullName evidence="1">Uncharacterized protein</fullName>
    </submittedName>
</protein>
<dbReference type="RefSeq" id="WP_157694932.1">
    <property type="nucleotide sequence ID" value="NZ_FCNX02000017.1"/>
</dbReference>
<evidence type="ECO:0000313" key="1">
    <source>
        <dbReference type="EMBL" id="SAK96532.1"/>
    </source>
</evidence>
<dbReference type="AlphaFoldDB" id="A0A158DPJ8"/>
<dbReference type="OrthoDB" id="9109076at2"/>
<accession>A0A158DPJ8</accession>
<organism evidence="1 2">
    <name type="scientific">Caballeronia fortuita</name>
    <dbReference type="NCBI Taxonomy" id="1777138"/>
    <lineage>
        <taxon>Bacteria</taxon>
        <taxon>Pseudomonadati</taxon>
        <taxon>Pseudomonadota</taxon>
        <taxon>Betaproteobacteria</taxon>
        <taxon>Burkholderiales</taxon>
        <taxon>Burkholderiaceae</taxon>
        <taxon>Caballeronia</taxon>
    </lineage>
</organism>
<sequence>MFLTSDQRIALMETAVLQQDADSRMAAIDALIAVLRQQNPNAFHTNVTLAQRVFYHEPDSDIPYLGVIKRQRLVSQEPVDDATRNA</sequence>
<name>A0A158DPJ8_9BURK</name>
<dbReference type="Proteomes" id="UP000054903">
    <property type="component" value="Unassembled WGS sequence"/>
</dbReference>
<dbReference type="EMBL" id="FCNX02000017">
    <property type="protein sequence ID" value="SAK96532.1"/>
    <property type="molecule type" value="Genomic_DNA"/>
</dbReference>
<keyword evidence="2" id="KW-1185">Reference proteome</keyword>
<comment type="caution">
    <text evidence="1">The sequence shown here is derived from an EMBL/GenBank/DDBJ whole genome shotgun (WGS) entry which is preliminary data.</text>
</comment>
<reference evidence="1" key="1">
    <citation type="submission" date="2016-01" db="EMBL/GenBank/DDBJ databases">
        <authorList>
            <person name="Peeters C."/>
        </authorList>
    </citation>
    <scope>NUCLEOTIDE SEQUENCE</scope>
    <source>
        <strain evidence="1">LMG 29320</strain>
    </source>
</reference>
<evidence type="ECO:0000313" key="2">
    <source>
        <dbReference type="Proteomes" id="UP000054903"/>
    </source>
</evidence>
<gene>
    <name evidence="1" type="ORF">AWB77_05623</name>
</gene>